<dbReference type="HAMAP" id="MF_00691">
    <property type="entry name" value="PxpA"/>
    <property type="match status" value="1"/>
</dbReference>
<protein>
    <recommendedName>
        <fullName evidence="1">5-oxoprolinase subunit A</fullName>
        <shortName evidence="1">5-OPase subunit A</shortName>
        <ecNumber evidence="1">3.5.2.9</ecNumber>
    </recommendedName>
    <alternativeName>
        <fullName evidence="1">5-oxoprolinase (ATP-hydrolyzing) subunit A</fullName>
    </alternativeName>
</protein>
<comment type="catalytic activity">
    <reaction evidence="1">
        <text>5-oxo-L-proline + ATP + 2 H2O = L-glutamate + ADP + phosphate + H(+)</text>
        <dbReference type="Rhea" id="RHEA:10348"/>
        <dbReference type="ChEBI" id="CHEBI:15377"/>
        <dbReference type="ChEBI" id="CHEBI:15378"/>
        <dbReference type="ChEBI" id="CHEBI:29985"/>
        <dbReference type="ChEBI" id="CHEBI:30616"/>
        <dbReference type="ChEBI" id="CHEBI:43474"/>
        <dbReference type="ChEBI" id="CHEBI:58402"/>
        <dbReference type="ChEBI" id="CHEBI:456216"/>
        <dbReference type="EC" id="3.5.2.9"/>
    </reaction>
</comment>
<dbReference type="Proteomes" id="UP000244912">
    <property type="component" value="Unassembled WGS sequence"/>
</dbReference>
<dbReference type="RefSeq" id="WP_108894272.1">
    <property type="nucleotide sequence ID" value="NZ_ONZF01000004.1"/>
</dbReference>
<dbReference type="PANTHER" id="PTHR30292">
    <property type="entry name" value="UNCHARACTERIZED PROTEIN YBGL-RELATED"/>
    <property type="match status" value="1"/>
</dbReference>
<dbReference type="Gene3D" id="3.20.20.370">
    <property type="entry name" value="Glycoside hydrolase/deacetylase"/>
    <property type="match status" value="1"/>
</dbReference>
<accession>A0A2R8BWA3</accession>
<keyword evidence="1" id="KW-0547">Nucleotide-binding</keyword>
<dbReference type="PANTHER" id="PTHR30292:SF0">
    <property type="entry name" value="5-OXOPROLINASE SUBUNIT A"/>
    <property type="match status" value="1"/>
</dbReference>
<reference evidence="3" key="1">
    <citation type="submission" date="2018-03" db="EMBL/GenBank/DDBJ databases">
        <authorList>
            <person name="Rodrigo-Torres L."/>
            <person name="Arahal R. D."/>
            <person name="Lucena T."/>
        </authorList>
    </citation>
    <scope>NUCLEOTIDE SEQUENCE [LARGE SCALE GENOMIC DNA]</scope>
    <source>
        <strain evidence="3">CECT 8504</strain>
    </source>
</reference>
<dbReference type="GO" id="GO:0005975">
    <property type="term" value="P:carbohydrate metabolic process"/>
    <property type="evidence" value="ECO:0007669"/>
    <property type="project" value="InterPro"/>
</dbReference>
<evidence type="ECO:0000256" key="1">
    <source>
        <dbReference type="HAMAP-Rule" id="MF_00691"/>
    </source>
</evidence>
<organism evidence="2 3">
    <name type="scientific">Palleronia abyssalis</name>
    <dbReference type="NCBI Taxonomy" id="1501240"/>
    <lineage>
        <taxon>Bacteria</taxon>
        <taxon>Pseudomonadati</taxon>
        <taxon>Pseudomonadota</taxon>
        <taxon>Alphaproteobacteria</taxon>
        <taxon>Rhodobacterales</taxon>
        <taxon>Roseobacteraceae</taxon>
        <taxon>Palleronia</taxon>
    </lineage>
</organism>
<dbReference type="NCBIfam" id="NF003816">
    <property type="entry name" value="PRK05406.1-5"/>
    <property type="match status" value="1"/>
</dbReference>
<dbReference type="InterPro" id="IPR005501">
    <property type="entry name" value="LamB/YcsF/PxpA-like"/>
</dbReference>
<dbReference type="OrthoDB" id="9773478at2"/>
<dbReference type="EC" id="3.5.2.9" evidence="1"/>
<keyword evidence="3" id="KW-1185">Reference proteome</keyword>
<dbReference type="GO" id="GO:0017168">
    <property type="term" value="F:5-oxoprolinase (ATP-hydrolyzing) activity"/>
    <property type="evidence" value="ECO:0007669"/>
    <property type="project" value="UniProtKB-UniRule"/>
</dbReference>
<comment type="similarity">
    <text evidence="1">Belongs to the LamB/PxpA family.</text>
</comment>
<comment type="function">
    <text evidence="1">Catalyzes the cleavage of 5-oxoproline to form L-glutamate coupled to the hydrolysis of ATP to ADP and inorganic phosphate.</text>
</comment>
<dbReference type="AlphaFoldDB" id="A0A2R8BWA3"/>
<gene>
    <name evidence="1" type="primary">pxpA</name>
    <name evidence="2" type="ORF">PAA8504_02274</name>
</gene>
<evidence type="ECO:0000313" key="3">
    <source>
        <dbReference type="Proteomes" id="UP000244912"/>
    </source>
</evidence>
<proteinExistence type="inferred from homology"/>
<keyword evidence="1" id="KW-0378">Hydrolase</keyword>
<dbReference type="Pfam" id="PF03746">
    <property type="entry name" value="LamB_YcsF"/>
    <property type="match status" value="1"/>
</dbReference>
<dbReference type="InterPro" id="IPR011330">
    <property type="entry name" value="Glyco_hydro/deAcase_b/a-brl"/>
</dbReference>
<dbReference type="NCBIfam" id="NF003814">
    <property type="entry name" value="PRK05406.1-3"/>
    <property type="match status" value="1"/>
</dbReference>
<name>A0A2R8BWA3_9RHOB</name>
<dbReference type="SUPFAM" id="SSF88713">
    <property type="entry name" value="Glycoside hydrolase/deacetylase"/>
    <property type="match status" value="1"/>
</dbReference>
<sequence>MTRIDLNADMGESFGPWTMGDDAALLEVVTSANIACGFHAGDWDTMAATMARAVDRGVGIGAHPGFPDLQGFGRRQMKMDPASVGRLVQYQLGAAQAMARAAGGHVRHLKLHGALSNMASADGELARAAYAAALEVDPDLVLMVLAATPMEDAAKALGASYAAEIFADRGYAEDGTLIPRGQPGAMITDSEVAAARISDMVRDGAILTAGGRRIETRIDTVCLHGDEPSAVAAARVLRARLEADGVVIAPL</sequence>
<dbReference type="GO" id="GO:0005524">
    <property type="term" value="F:ATP binding"/>
    <property type="evidence" value="ECO:0007669"/>
    <property type="project" value="UniProtKB-UniRule"/>
</dbReference>
<evidence type="ECO:0000313" key="2">
    <source>
        <dbReference type="EMBL" id="SPJ24444.1"/>
    </source>
</evidence>
<dbReference type="EMBL" id="ONZF01000004">
    <property type="protein sequence ID" value="SPJ24444.1"/>
    <property type="molecule type" value="Genomic_DNA"/>
</dbReference>
<dbReference type="CDD" id="cd10787">
    <property type="entry name" value="LamB_YcsF_like"/>
    <property type="match status" value="1"/>
</dbReference>
<keyword evidence="1" id="KW-0067">ATP-binding</keyword>
<comment type="subunit">
    <text evidence="1">Forms a complex composed of PxpA, PxpB and PxpC.</text>
</comment>